<dbReference type="PANTHER" id="PTHR10134">
    <property type="entry name" value="CYTOCHROME B-C1 COMPLEX SUBUNIT RIESKE, MITOCHONDRIAL"/>
    <property type="match status" value="1"/>
</dbReference>
<evidence type="ECO:0000256" key="19">
    <source>
        <dbReference type="ARBA" id="ARBA00029351"/>
    </source>
</evidence>
<keyword evidence="16" id="KW-0411">Iron-sulfur</keyword>
<evidence type="ECO:0000256" key="9">
    <source>
        <dbReference type="ARBA" id="ARBA00022692"/>
    </source>
</evidence>
<reference evidence="23" key="2">
    <citation type="submission" date="2020-09" db="EMBL/GenBank/DDBJ databases">
        <authorList>
            <person name="Sun Q."/>
            <person name="Kim S."/>
        </authorList>
    </citation>
    <scope>NUCLEOTIDE SEQUENCE</scope>
    <source>
        <strain evidence="23">KCTC 42651</strain>
    </source>
</reference>
<keyword evidence="17 20" id="KW-0472">Membrane</keyword>
<evidence type="ECO:0000256" key="20">
    <source>
        <dbReference type="RuleBase" id="RU004494"/>
    </source>
</evidence>
<keyword evidence="24" id="KW-1185">Reference proteome</keyword>
<evidence type="ECO:0000256" key="2">
    <source>
        <dbReference type="ARBA" id="ARBA00004162"/>
    </source>
</evidence>
<dbReference type="SUPFAM" id="SSF50022">
    <property type="entry name" value="ISP domain"/>
    <property type="match status" value="1"/>
</dbReference>
<sequence length="176" mass="19149">MADTHQGETRRDFLYVATAAVGAVGAACVAWPFIDQMNPAADTLALASIEFDTSTVAEGMAVTVKWRGKPVFVRHRTQQEIDEARAVPLADLRDPQTDAERATKPEQLIVVGVCTHLGCVPLGQKPSDPKGEFGGWFCPCHGSHYDTSGRIRKGPAPRNLEVPEYQYISDTVVRIG</sequence>
<comment type="function">
    <text evidence="1">Component of the ubiquinol-cytochrome c reductase complex (complex III or cytochrome b-c1 complex), which is a respiratory chain that generates an electrochemical potential coupled to ATP synthesis.</text>
</comment>
<dbReference type="PROSITE" id="PS51318">
    <property type="entry name" value="TAT"/>
    <property type="match status" value="1"/>
</dbReference>
<dbReference type="RefSeq" id="WP_189990904.1">
    <property type="nucleotide sequence ID" value="NZ_BMZS01000006.1"/>
</dbReference>
<name>A0A919CQM1_9PROT</name>
<dbReference type="PRINTS" id="PR00162">
    <property type="entry name" value="RIESKE"/>
</dbReference>
<dbReference type="EC" id="7.1.1.8" evidence="5 20"/>
<keyword evidence="13 20" id="KW-0249">Electron transport</keyword>
<dbReference type="GO" id="GO:0008121">
    <property type="term" value="F:quinol-cytochrome-c reductase activity"/>
    <property type="evidence" value="ECO:0007669"/>
    <property type="project" value="UniProtKB-EC"/>
</dbReference>
<evidence type="ECO:0000256" key="15">
    <source>
        <dbReference type="ARBA" id="ARBA00023004"/>
    </source>
</evidence>
<evidence type="ECO:0000256" key="14">
    <source>
        <dbReference type="ARBA" id="ARBA00022989"/>
    </source>
</evidence>
<comment type="similarity">
    <text evidence="3">Belongs to the Rieske iron-sulfur protein family.</text>
</comment>
<dbReference type="InterPro" id="IPR005805">
    <property type="entry name" value="Rieske_Fe-S_prot_C"/>
</dbReference>
<keyword evidence="9 20" id="KW-0812">Transmembrane</keyword>
<evidence type="ECO:0000256" key="12">
    <source>
        <dbReference type="ARBA" id="ARBA00022967"/>
    </source>
</evidence>
<dbReference type="AlphaFoldDB" id="A0A919CQM1"/>
<comment type="subcellular location">
    <subcellularLocation>
        <location evidence="2">Cell membrane</location>
        <topology evidence="2">Single-pass membrane protein</topology>
    </subcellularLocation>
</comment>
<dbReference type="Pfam" id="PF00355">
    <property type="entry name" value="Rieske"/>
    <property type="match status" value="1"/>
</dbReference>
<dbReference type="InterPro" id="IPR014349">
    <property type="entry name" value="Rieske_Fe-S_prot"/>
</dbReference>
<evidence type="ECO:0000259" key="22">
    <source>
        <dbReference type="PROSITE" id="PS51296"/>
    </source>
</evidence>
<feature type="domain" description="Rieske" evidence="22">
    <location>
        <begin position="78"/>
        <end position="174"/>
    </location>
</feature>
<dbReference type="InterPro" id="IPR017941">
    <property type="entry name" value="Rieske_2Fe-2S"/>
</dbReference>
<evidence type="ECO:0000256" key="18">
    <source>
        <dbReference type="ARBA" id="ARBA00023157"/>
    </source>
</evidence>
<evidence type="ECO:0000256" key="7">
    <source>
        <dbReference type="ARBA" id="ARBA00022448"/>
    </source>
</evidence>
<comment type="miscellaneous">
    <text evidence="20">The Rieske protein is a high potential 2Fe-2S protein.</text>
</comment>
<dbReference type="Proteomes" id="UP000630353">
    <property type="component" value="Unassembled WGS sequence"/>
</dbReference>
<reference evidence="23" key="1">
    <citation type="journal article" date="2014" name="Int. J. Syst. Evol. Microbiol.">
        <title>Complete genome sequence of Corynebacterium casei LMG S-19264T (=DSM 44701T), isolated from a smear-ripened cheese.</title>
        <authorList>
            <consortium name="US DOE Joint Genome Institute (JGI-PGF)"/>
            <person name="Walter F."/>
            <person name="Albersmeier A."/>
            <person name="Kalinowski J."/>
            <person name="Ruckert C."/>
        </authorList>
    </citation>
    <scope>NUCLEOTIDE SEQUENCE</scope>
    <source>
        <strain evidence="23">KCTC 42651</strain>
    </source>
</reference>
<dbReference type="FunFam" id="2.102.10.10:FF:000001">
    <property type="entry name" value="Cytochrome b-c1 complex subunit Rieske, mitochondrial"/>
    <property type="match status" value="1"/>
</dbReference>
<accession>A0A919CQM1</accession>
<keyword evidence="11" id="KW-0479">Metal-binding</keyword>
<evidence type="ECO:0000256" key="21">
    <source>
        <dbReference type="RuleBase" id="RU004497"/>
    </source>
</evidence>
<keyword evidence="15" id="KW-0408">Iron</keyword>
<dbReference type="GO" id="GO:0005886">
    <property type="term" value="C:plasma membrane"/>
    <property type="evidence" value="ECO:0007669"/>
    <property type="project" value="UniProtKB-SubCell"/>
</dbReference>
<comment type="cofactor">
    <cofactor evidence="20">
        <name>[2Fe-2S] cluster</name>
        <dbReference type="ChEBI" id="CHEBI:190135"/>
    </cofactor>
    <text evidence="20">Binds 1 [2Fe-2S] cluster per subunit.</text>
</comment>
<dbReference type="Gene3D" id="1.20.5.510">
    <property type="entry name" value="Single helix bin"/>
    <property type="match status" value="1"/>
</dbReference>
<keyword evidence="14 20" id="KW-1133">Transmembrane helix</keyword>
<evidence type="ECO:0000256" key="3">
    <source>
        <dbReference type="ARBA" id="ARBA00010651"/>
    </source>
</evidence>
<dbReference type="InterPro" id="IPR019546">
    <property type="entry name" value="TAT_signal_bac_arc"/>
</dbReference>
<dbReference type="PROSITE" id="PS51296">
    <property type="entry name" value="RIESKE"/>
    <property type="match status" value="1"/>
</dbReference>
<evidence type="ECO:0000256" key="11">
    <source>
        <dbReference type="ARBA" id="ARBA00022723"/>
    </source>
</evidence>
<dbReference type="GO" id="GO:0046872">
    <property type="term" value="F:metal ion binding"/>
    <property type="evidence" value="ECO:0007669"/>
    <property type="project" value="UniProtKB-KW"/>
</dbReference>
<evidence type="ECO:0000256" key="4">
    <source>
        <dbReference type="ARBA" id="ARBA00011649"/>
    </source>
</evidence>
<comment type="caution">
    <text evidence="23">The sequence shown here is derived from an EMBL/GenBank/DDBJ whole genome shotgun (WGS) entry which is preliminary data.</text>
</comment>
<dbReference type="InterPro" id="IPR036922">
    <property type="entry name" value="Rieske_2Fe-2S_sf"/>
</dbReference>
<dbReference type="InterPro" id="IPR019470">
    <property type="entry name" value="Ubiq_cytC_Rdtase_Fe-S_su_TAT"/>
</dbReference>
<evidence type="ECO:0000256" key="8">
    <source>
        <dbReference type="ARBA" id="ARBA00022475"/>
    </source>
</evidence>
<dbReference type="CDD" id="cd03470">
    <property type="entry name" value="Rieske_cytochrome_bc1"/>
    <property type="match status" value="1"/>
</dbReference>
<evidence type="ECO:0000256" key="5">
    <source>
        <dbReference type="ARBA" id="ARBA00012951"/>
    </source>
</evidence>
<evidence type="ECO:0000256" key="1">
    <source>
        <dbReference type="ARBA" id="ARBA00002444"/>
    </source>
</evidence>
<dbReference type="InterPro" id="IPR006317">
    <property type="entry name" value="Ubiquinol_cyt_c_Rdtase_Fe-S-su"/>
</dbReference>
<comment type="subunit">
    <text evidence="4 21">The main subunits of complex b-c1 are: cytochrome b, cytochrome c1 and the Rieske protein.</text>
</comment>
<dbReference type="GO" id="GO:0051537">
    <property type="term" value="F:2 iron, 2 sulfur cluster binding"/>
    <property type="evidence" value="ECO:0007669"/>
    <property type="project" value="UniProtKB-KW"/>
</dbReference>
<protein>
    <recommendedName>
        <fullName evidence="6 20">Ubiquinol-cytochrome c reductase iron-sulfur subunit</fullName>
        <ecNumber evidence="5 20">7.1.1.8</ecNumber>
    </recommendedName>
</protein>
<organism evidence="23 24">
    <name type="scientific">Thalassobaculum fulvum</name>
    <dbReference type="NCBI Taxonomy" id="1633335"/>
    <lineage>
        <taxon>Bacteria</taxon>
        <taxon>Pseudomonadati</taxon>
        <taxon>Pseudomonadota</taxon>
        <taxon>Alphaproteobacteria</taxon>
        <taxon>Rhodospirillales</taxon>
        <taxon>Thalassobaculaceae</taxon>
        <taxon>Thalassobaculum</taxon>
    </lineage>
</organism>
<evidence type="ECO:0000313" key="24">
    <source>
        <dbReference type="Proteomes" id="UP000630353"/>
    </source>
</evidence>
<proteinExistence type="inferred from homology"/>
<gene>
    <name evidence="23" type="ORF">GCM10017083_29600</name>
</gene>
<keyword evidence="10" id="KW-0001">2Fe-2S</keyword>
<dbReference type="Pfam" id="PF10399">
    <property type="entry name" value="UCR_Fe-S_N"/>
    <property type="match status" value="1"/>
</dbReference>
<keyword evidence="18" id="KW-1015">Disulfide bond</keyword>
<dbReference type="NCBIfam" id="TIGR01416">
    <property type="entry name" value="Rieske_proteo"/>
    <property type="match status" value="1"/>
</dbReference>
<evidence type="ECO:0000313" key="23">
    <source>
        <dbReference type="EMBL" id="GHD53193.1"/>
    </source>
</evidence>
<evidence type="ECO:0000256" key="16">
    <source>
        <dbReference type="ARBA" id="ARBA00023014"/>
    </source>
</evidence>
<evidence type="ECO:0000256" key="17">
    <source>
        <dbReference type="ARBA" id="ARBA00023136"/>
    </source>
</evidence>
<evidence type="ECO:0000256" key="10">
    <source>
        <dbReference type="ARBA" id="ARBA00022714"/>
    </source>
</evidence>
<dbReference type="NCBIfam" id="TIGR01409">
    <property type="entry name" value="TAT_signal_seq"/>
    <property type="match status" value="1"/>
</dbReference>
<evidence type="ECO:0000256" key="6">
    <source>
        <dbReference type="ARBA" id="ARBA00019816"/>
    </source>
</evidence>
<feature type="transmembrane region" description="Helical" evidence="20">
    <location>
        <begin position="12"/>
        <end position="34"/>
    </location>
</feature>
<dbReference type="Gene3D" id="2.102.10.10">
    <property type="entry name" value="Rieske [2Fe-2S] iron-sulphur domain"/>
    <property type="match status" value="1"/>
</dbReference>
<keyword evidence="12" id="KW-1278">Translocase</keyword>
<comment type="catalytic activity">
    <reaction evidence="19 20">
        <text>a quinol + 2 Fe(III)-[cytochrome c](out) = a quinone + 2 Fe(II)-[cytochrome c](out) + 2 H(+)(out)</text>
        <dbReference type="Rhea" id="RHEA:11484"/>
        <dbReference type="Rhea" id="RHEA-COMP:10350"/>
        <dbReference type="Rhea" id="RHEA-COMP:14399"/>
        <dbReference type="ChEBI" id="CHEBI:15378"/>
        <dbReference type="ChEBI" id="CHEBI:24646"/>
        <dbReference type="ChEBI" id="CHEBI:29033"/>
        <dbReference type="ChEBI" id="CHEBI:29034"/>
        <dbReference type="ChEBI" id="CHEBI:132124"/>
        <dbReference type="EC" id="7.1.1.8"/>
    </reaction>
</comment>
<dbReference type="InterPro" id="IPR006311">
    <property type="entry name" value="TAT_signal"/>
</dbReference>
<keyword evidence="7 20" id="KW-0813">Transport</keyword>
<dbReference type="EMBL" id="BMZS01000006">
    <property type="protein sequence ID" value="GHD53193.1"/>
    <property type="molecule type" value="Genomic_DNA"/>
</dbReference>
<keyword evidence="8" id="KW-1003">Cell membrane</keyword>
<evidence type="ECO:0000256" key="13">
    <source>
        <dbReference type="ARBA" id="ARBA00022982"/>
    </source>
</evidence>